<keyword evidence="3" id="KW-1185">Reference proteome</keyword>
<proteinExistence type="predicted"/>
<dbReference type="Pfam" id="PF09948">
    <property type="entry name" value="PpoB2"/>
    <property type="match status" value="1"/>
</dbReference>
<dbReference type="EMBL" id="WJHE01000527">
    <property type="protein sequence ID" value="MST33227.1"/>
    <property type="molecule type" value="Genomic_DNA"/>
</dbReference>
<evidence type="ECO:0000313" key="2">
    <source>
        <dbReference type="EMBL" id="MST33227.1"/>
    </source>
</evidence>
<evidence type="ECO:0000313" key="3">
    <source>
        <dbReference type="Proteomes" id="UP000437736"/>
    </source>
</evidence>
<keyword evidence="1" id="KW-0472">Membrane</keyword>
<evidence type="ECO:0000256" key="1">
    <source>
        <dbReference type="SAM" id="Phobius"/>
    </source>
</evidence>
<organism evidence="2 3">
    <name type="scientific">Acidiferrimicrobium australe</name>
    <dbReference type="NCBI Taxonomy" id="2664430"/>
    <lineage>
        <taxon>Bacteria</taxon>
        <taxon>Bacillati</taxon>
        <taxon>Actinomycetota</taxon>
        <taxon>Acidimicrobiia</taxon>
        <taxon>Acidimicrobiales</taxon>
        <taxon>Acidimicrobiaceae</taxon>
        <taxon>Acidiferrimicrobium</taxon>
    </lineage>
</organism>
<dbReference type="Proteomes" id="UP000437736">
    <property type="component" value="Unassembled WGS sequence"/>
</dbReference>
<feature type="transmembrane region" description="Helical" evidence="1">
    <location>
        <begin position="20"/>
        <end position="45"/>
    </location>
</feature>
<protein>
    <submittedName>
        <fullName evidence="2">DUF2182 domain-containing protein</fullName>
    </submittedName>
</protein>
<feature type="transmembrane region" description="Helical" evidence="1">
    <location>
        <begin position="155"/>
        <end position="181"/>
    </location>
</feature>
<name>A0ABW9QTP1_9ACTN</name>
<comment type="caution">
    <text evidence="2">The sequence shown here is derived from an EMBL/GenBank/DDBJ whole genome shotgun (WGS) entry which is preliminary data.</text>
</comment>
<sequence>MVYEATVMGNGPGTMGLGPAPFVAIWALMMAAMMLPSVAPTASFYARALGPHAGGRLAGFSAGYLAVWALTGIPAYAVMALSGRVVAHDPVAARVGATALLAAAGTWQLTGAKDVCLVRCRSPLGLLVRYGSYRGRWRDVRAAVHHAGSCLGCCWALMALFVVFGVMNVAAMGAIAAVVLLEKLAPRGRGIARLVGLACLGLAVVVMAVPGLAPGLHASPMHRG</sequence>
<gene>
    <name evidence="2" type="ORF">GHK86_10905</name>
</gene>
<feature type="transmembrane region" description="Helical" evidence="1">
    <location>
        <begin position="193"/>
        <end position="213"/>
    </location>
</feature>
<dbReference type="InterPro" id="IPR018688">
    <property type="entry name" value="PpoB2-like"/>
</dbReference>
<keyword evidence="1" id="KW-1133">Transmembrane helix</keyword>
<feature type="transmembrane region" description="Helical" evidence="1">
    <location>
        <begin position="57"/>
        <end position="79"/>
    </location>
</feature>
<keyword evidence="1" id="KW-0812">Transmembrane</keyword>
<reference evidence="2 3" key="1">
    <citation type="submission" date="2019-11" db="EMBL/GenBank/DDBJ databases">
        <title>Acidiferrimicrobium australis gen. nov., sp. nov., an acidophilic and obligately heterotrophic, member of the Actinobacteria that catalyses dissimilatory oxido- reduction of iron isolated from metal-rich acidic water in Chile.</title>
        <authorList>
            <person name="Gonzalez D."/>
            <person name="Huber K."/>
            <person name="Hedrich S."/>
            <person name="Rojas-Villalobos C."/>
            <person name="Quatrini R."/>
            <person name="Dinamarca M.A."/>
            <person name="Schwarz A."/>
            <person name="Canales C."/>
            <person name="Nancucheo I."/>
        </authorList>
    </citation>
    <scope>NUCLEOTIDE SEQUENCE [LARGE SCALE GENOMIC DNA]</scope>
    <source>
        <strain evidence="2 3">USS-CCA1</strain>
    </source>
</reference>
<accession>A0ABW9QTP1</accession>